<gene>
    <name evidence="1" type="ORF">AVEN_128989_1</name>
</gene>
<organism evidence="1 2">
    <name type="scientific">Araneus ventricosus</name>
    <name type="common">Orbweaver spider</name>
    <name type="synonym">Epeira ventricosa</name>
    <dbReference type="NCBI Taxonomy" id="182803"/>
    <lineage>
        <taxon>Eukaryota</taxon>
        <taxon>Metazoa</taxon>
        <taxon>Ecdysozoa</taxon>
        <taxon>Arthropoda</taxon>
        <taxon>Chelicerata</taxon>
        <taxon>Arachnida</taxon>
        <taxon>Araneae</taxon>
        <taxon>Araneomorphae</taxon>
        <taxon>Entelegynae</taxon>
        <taxon>Araneoidea</taxon>
        <taxon>Araneidae</taxon>
        <taxon>Araneus</taxon>
    </lineage>
</organism>
<reference evidence="1 2" key="1">
    <citation type="journal article" date="2019" name="Sci. Rep.">
        <title>Orb-weaving spider Araneus ventricosus genome elucidates the spidroin gene catalogue.</title>
        <authorList>
            <person name="Kono N."/>
            <person name="Nakamura H."/>
            <person name="Ohtoshi R."/>
            <person name="Moran D.A.P."/>
            <person name="Shinohara A."/>
            <person name="Yoshida Y."/>
            <person name="Fujiwara M."/>
            <person name="Mori M."/>
            <person name="Tomita M."/>
            <person name="Arakawa K."/>
        </authorList>
    </citation>
    <scope>NUCLEOTIDE SEQUENCE [LARGE SCALE GENOMIC DNA]</scope>
</reference>
<comment type="caution">
    <text evidence="1">The sequence shown here is derived from an EMBL/GenBank/DDBJ whole genome shotgun (WGS) entry which is preliminary data.</text>
</comment>
<accession>A0A4Y2GED7</accession>
<dbReference type="Proteomes" id="UP000499080">
    <property type="component" value="Unassembled WGS sequence"/>
</dbReference>
<sequence>MISALCHGAGEVLTIDVFGILVFSKAHITHCLTPLSGVTSSKSCSLGIRCSDVSFTQERIRGSGSSKGTTGSDSVQKERMCGIGFLNLRNWICELESDLLIPQY</sequence>
<name>A0A4Y2GED7_ARAVE</name>
<protein>
    <submittedName>
        <fullName evidence="1">Uncharacterized protein</fullName>
    </submittedName>
</protein>
<evidence type="ECO:0000313" key="2">
    <source>
        <dbReference type="Proteomes" id="UP000499080"/>
    </source>
</evidence>
<evidence type="ECO:0000313" key="1">
    <source>
        <dbReference type="EMBL" id="GBM50364.1"/>
    </source>
</evidence>
<dbReference type="AlphaFoldDB" id="A0A4Y2GED7"/>
<dbReference type="EMBL" id="BGPR01001296">
    <property type="protein sequence ID" value="GBM50364.1"/>
    <property type="molecule type" value="Genomic_DNA"/>
</dbReference>
<keyword evidence="2" id="KW-1185">Reference proteome</keyword>
<proteinExistence type="predicted"/>